<keyword evidence="2" id="KW-1185">Reference proteome</keyword>
<evidence type="ECO:0000313" key="1">
    <source>
        <dbReference type="EMBL" id="KAL2044221.1"/>
    </source>
</evidence>
<gene>
    <name evidence="1" type="ORF">N7G274_002926</name>
</gene>
<comment type="caution">
    <text evidence="1">The sequence shown here is derived from an EMBL/GenBank/DDBJ whole genome shotgun (WGS) entry which is preliminary data.</text>
</comment>
<reference evidence="1 2" key="1">
    <citation type="submission" date="2024-09" db="EMBL/GenBank/DDBJ databases">
        <title>Rethinking Asexuality: The Enigmatic Case of Functional Sexual Genes in Lepraria (Stereocaulaceae).</title>
        <authorList>
            <person name="Doellman M."/>
            <person name="Sun Y."/>
            <person name="Barcenas-Pena A."/>
            <person name="Lumbsch H.T."/>
            <person name="Grewe F."/>
        </authorList>
    </citation>
    <scope>NUCLEOTIDE SEQUENCE [LARGE SCALE GENOMIC DNA]</scope>
    <source>
        <strain evidence="1 2">Mercado 3170</strain>
    </source>
</reference>
<evidence type="ECO:0000313" key="2">
    <source>
        <dbReference type="Proteomes" id="UP001590950"/>
    </source>
</evidence>
<sequence length="114" mass="13544">MGACPSATSVGNNTTDSHGHIRESLRDIELEKILYWKISNLMLYEIRGLCWINPVRFGQVILWLDSQFDSVKCAYHVNIIMPWLQNRLRRHGRRYRFPARWRQNFRPQAQLTVS</sequence>
<name>A0ABR4AHB6_9LECA</name>
<dbReference type="Proteomes" id="UP001590950">
    <property type="component" value="Unassembled WGS sequence"/>
</dbReference>
<dbReference type="EMBL" id="JBEFKJ010000009">
    <property type="protein sequence ID" value="KAL2044221.1"/>
    <property type="molecule type" value="Genomic_DNA"/>
</dbReference>
<protein>
    <submittedName>
        <fullName evidence="1">Uncharacterized protein</fullName>
    </submittedName>
</protein>
<proteinExistence type="predicted"/>
<organism evidence="1 2">
    <name type="scientific">Stereocaulon virgatum</name>
    <dbReference type="NCBI Taxonomy" id="373712"/>
    <lineage>
        <taxon>Eukaryota</taxon>
        <taxon>Fungi</taxon>
        <taxon>Dikarya</taxon>
        <taxon>Ascomycota</taxon>
        <taxon>Pezizomycotina</taxon>
        <taxon>Lecanoromycetes</taxon>
        <taxon>OSLEUM clade</taxon>
        <taxon>Lecanoromycetidae</taxon>
        <taxon>Lecanorales</taxon>
        <taxon>Lecanorineae</taxon>
        <taxon>Stereocaulaceae</taxon>
        <taxon>Stereocaulon</taxon>
    </lineage>
</organism>
<accession>A0ABR4AHB6</accession>